<dbReference type="InterPro" id="IPR011990">
    <property type="entry name" value="TPR-like_helical_dom_sf"/>
</dbReference>
<dbReference type="Proteomes" id="UP001604002">
    <property type="component" value="Unassembled WGS sequence"/>
</dbReference>
<reference evidence="1 2" key="1">
    <citation type="submission" date="2024-02" db="EMBL/GenBank/DDBJ databases">
        <title>Expansion and revision of Xanthobacter and proposal of Roseixanthobacter gen. nov.</title>
        <authorList>
            <person name="Soltysiak M.P.M."/>
            <person name="Jalihal A."/>
            <person name="Ory A."/>
            <person name="Chrisophersen C."/>
            <person name="Lee A.D."/>
            <person name="Boulton J."/>
            <person name="Springer M."/>
        </authorList>
    </citation>
    <scope>NUCLEOTIDE SEQUENCE [LARGE SCALE GENOMIC DNA]</scope>
    <source>
        <strain evidence="1 2">23A</strain>
    </source>
</reference>
<dbReference type="PANTHER" id="PTHR11102:SF160">
    <property type="entry name" value="ERAD-ASSOCIATED E3 UBIQUITIN-PROTEIN LIGASE COMPONENT HRD3"/>
    <property type="match status" value="1"/>
</dbReference>
<dbReference type="InterPro" id="IPR006597">
    <property type="entry name" value="Sel1-like"/>
</dbReference>
<dbReference type="SMART" id="SM00671">
    <property type="entry name" value="SEL1"/>
    <property type="match status" value="2"/>
</dbReference>
<dbReference type="InterPro" id="IPR050767">
    <property type="entry name" value="Sel1_AlgK"/>
</dbReference>
<dbReference type="EMBL" id="JBAFVH010000023">
    <property type="protein sequence ID" value="MFG1375159.1"/>
    <property type="molecule type" value="Genomic_DNA"/>
</dbReference>
<name>A0ABW7A592_9HYPH</name>
<dbReference type="RefSeq" id="WP_393994686.1">
    <property type="nucleotide sequence ID" value="NZ_JBAFVH010000023.1"/>
</dbReference>
<keyword evidence="2" id="KW-1185">Reference proteome</keyword>
<gene>
    <name evidence="1" type="ORF">V5F32_23540</name>
</gene>
<dbReference type="Gene3D" id="1.25.40.10">
    <property type="entry name" value="Tetratricopeptide repeat domain"/>
    <property type="match status" value="1"/>
</dbReference>
<evidence type="ECO:0000313" key="2">
    <source>
        <dbReference type="Proteomes" id="UP001604002"/>
    </source>
</evidence>
<proteinExistence type="predicted"/>
<dbReference type="SUPFAM" id="SSF81901">
    <property type="entry name" value="HCP-like"/>
    <property type="match status" value="1"/>
</dbReference>
<accession>A0ABW7A592</accession>
<comment type="caution">
    <text evidence="1">The sequence shown here is derived from an EMBL/GenBank/DDBJ whole genome shotgun (WGS) entry which is preliminary data.</text>
</comment>
<dbReference type="PANTHER" id="PTHR11102">
    <property type="entry name" value="SEL-1-LIKE PROTEIN"/>
    <property type="match status" value="1"/>
</dbReference>
<dbReference type="Pfam" id="PF08238">
    <property type="entry name" value="Sel1"/>
    <property type="match status" value="2"/>
</dbReference>
<organism evidence="1 2">
    <name type="scientific">Xanthobacter oligotrophicus</name>
    <dbReference type="NCBI Taxonomy" id="2607286"/>
    <lineage>
        <taxon>Bacteria</taxon>
        <taxon>Pseudomonadati</taxon>
        <taxon>Pseudomonadota</taxon>
        <taxon>Alphaproteobacteria</taxon>
        <taxon>Hyphomicrobiales</taxon>
        <taxon>Xanthobacteraceae</taxon>
        <taxon>Xanthobacter</taxon>
    </lineage>
</organism>
<protein>
    <submittedName>
        <fullName evidence="1">Tetratricopeptide repeat protein</fullName>
    </submittedName>
</protein>
<sequence length="208" mass="21781">MTCRIIAALGVLGFLLWGGVPPARAGRPEMARAYALYSSGHYKVAAEKLIPLAWRGDARAQGLLGFLYEYGKGVPQNYVAAAAWYSCAAEQGEATAQYLLGLLYDKGHGVPRDVVLSQKWLILATARTSTRERDAFTGIRSAVAAKMSAAQLALAQRLALEWAPSAPPPFGTTCWPGASAAGSVGSMVGACSAFPGASGGMPSERCAR</sequence>
<evidence type="ECO:0000313" key="1">
    <source>
        <dbReference type="EMBL" id="MFG1375159.1"/>
    </source>
</evidence>